<accession>A0A977SM93</accession>
<dbReference type="Pfam" id="PF01581">
    <property type="entry name" value="FARP"/>
    <property type="match status" value="1"/>
</dbReference>
<dbReference type="InterPro" id="IPR002544">
    <property type="entry name" value="FMRFamid-related_peptide-like"/>
</dbReference>
<comment type="subcellular location">
    <subcellularLocation>
        <location evidence="1">Secreted</location>
    </subcellularLocation>
</comment>
<keyword evidence="6" id="KW-0527">Neuropeptide</keyword>
<dbReference type="PANTHER" id="PTHR20986">
    <property type="entry name" value="FMRFAMIDE-RELATED PEPTIDES"/>
    <property type="match status" value="1"/>
</dbReference>
<evidence type="ECO:0000256" key="7">
    <source>
        <dbReference type="SAM" id="SignalP"/>
    </source>
</evidence>
<evidence type="ECO:0000256" key="1">
    <source>
        <dbReference type="ARBA" id="ARBA00004613"/>
    </source>
</evidence>
<dbReference type="AlphaFoldDB" id="A0A977SM93"/>
<organism evidence="8">
    <name type="scientific">Heterodera glycines</name>
    <name type="common">Soybean cyst nematode worm</name>
    <dbReference type="NCBI Taxonomy" id="51029"/>
    <lineage>
        <taxon>Eukaryota</taxon>
        <taxon>Metazoa</taxon>
        <taxon>Ecdysozoa</taxon>
        <taxon>Nematoda</taxon>
        <taxon>Chromadorea</taxon>
        <taxon>Rhabditida</taxon>
        <taxon>Tylenchina</taxon>
        <taxon>Tylenchomorpha</taxon>
        <taxon>Tylenchoidea</taxon>
        <taxon>Heteroderidae</taxon>
        <taxon>Heteroderinae</taxon>
        <taxon>Heterodera</taxon>
    </lineage>
</organism>
<keyword evidence="3" id="KW-0964">Secreted</keyword>
<feature type="chain" id="PRO_5037663290" evidence="7">
    <location>
        <begin position="24"/>
        <end position="191"/>
    </location>
</feature>
<evidence type="ECO:0000256" key="6">
    <source>
        <dbReference type="ARBA" id="ARBA00023320"/>
    </source>
</evidence>
<comment type="similarity">
    <text evidence="2">Belongs to the FARP (FMRFamide related peptide) family.</text>
</comment>
<evidence type="ECO:0000256" key="3">
    <source>
        <dbReference type="ARBA" id="ARBA00022525"/>
    </source>
</evidence>
<dbReference type="EMBL" id="MZ367569">
    <property type="protein sequence ID" value="UXN84090.1"/>
    <property type="molecule type" value="mRNA"/>
</dbReference>
<reference evidence="8" key="1">
    <citation type="submission" date="2021-06" db="EMBL/GenBank/DDBJ databases">
        <title>Functions of FMRFamide-like peptides in Heterodera glycines parasitism.</title>
        <authorList>
            <person name="Hu Y."/>
            <person name="You J."/>
        </authorList>
    </citation>
    <scope>NUCLEOTIDE SEQUENCE</scope>
</reference>
<evidence type="ECO:0000256" key="2">
    <source>
        <dbReference type="ARBA" id="ARBA00006356"/>
    </source>
</evidence>
<keyword evidence="5" id="KW-0027">Amidation</keyword>
<proteinExistence type="evidence at transcript level"/>
<keyword evidence="4" id="KW-0165">Cleavage on pair of basic residues</keyword>
<evidence type="ECO:0000256" key="5">
    <source>
        <dbReference type="ARBA" id="ARBA00022815"/>
    </source>
</evidence>
<protein>
    <submittedName>
        <fullName evidence="8">FMRFamide-related peptide 13</fullName>
    </submittedName>
</protein>
<dbReference type="GO" id="GO:0007218">
    <property type="term" value="P:neuropeptide signaling pathway"/>
    <property type="evidence" value="ECO:0007669"/>
    <property type="project" value="UniProtKB-KW"/>
</dbReference>
<dbReference type="InterPro" id="IPR051041">
    <property type="entry name" value="FMRFamide-related_np"/>
</dbReference>
<name>A0A977SM93_HETGL</name>
<dbReference type="PANTHER" id="PTHR20986:SF15">
    <property type="entry name" value="FMRFAMIDE-LIKE NEUROPEPTIDES 13"/>
    <property type="match status" value="1"/>
</dbReference>
<gene>
    <name evidence="8" type="primary">flp-13</name>
</gene>
<dbReference type="GO" id="GO:0005576">
    <property type="term" value="C:extracellular region"/>
    <property type="evidence" value="ECO:0007669"/>
    <property type="project" value="UniProtKB-SubCell"/>
</dbReference>
<feature type="signal peptide" evidence="7">
    <location>
        <begin position="1"/>
        <end position="23"/>
    </location>
</feature>
<sequence length="191" mass="21877">MSVKYFLSNFFLFSLFLFGLASAFDSSEVRLIEENERLPSLLTLLRNLRSPVYFNQGEIEKRAPLQDPLIRFGKRDVPVLARETRNPMGMDSPLIRFGKRSPMDGAPLIRFGRSSLDSGPLIRFGKRSDYDGAPLIRFGKRVPLSPHIRFGKRENMEEGIFRMSRNQRPNPIVEQDTLLRFGRSTPATEVA</sequence>
<evidence type="ECO:0000313" key="8">
    <source>
        <dbReference type="EMBL" id="UXN84090.1"/>
    </source>
</evidence>
<evidence type="ECO:0000256" key="4">
    <source>
        <dbReference type="ARBA" id="ARBA00022685"/>
    </source>
</evidence>
<keyword evidence="7" id="KW-0732">Signal</keyword>